<evidence type="ECO:0000313" key="6">
    <source>
        <dbReference type="Proteomes" id="UP000316298"/>
    </source>
</evidence>
<comment type="function">
    <text evidence="2">Binds to DNA and alters its conformation. May be involved in regulation of gene expression, nucleoid organization and DNA protection.</text>
</comment>
<keyword evidence="1 2" id="KW-0238">DNA-binding</keyword>
<name>A0A542EVK5_9ACTN</name>
<dbReference type="EMBL" id="VFMM01000001">
    <property type="protein sequence ID" value="TQJ19389.1"/>
    <property type="molecule type" value="Genomic_DNA"/>
</dbReference>
<evidence type="ECO:0000256" key="1">
    <source>
        <dbReference type="ARBA" id="ARBA00023125"/>
    </source>
</evidence>
<dbReference type="PANTHER" id="PTHR33449">
    <property type="entry name" value="NUCLEOID-ASSOCIATED PROTEIN YBAB"/>
    <property type="match status" value="1"/>
</dbReference>
<comment type="similarity">
    <text evidence="2">Belongs to the YbaB/EbfC family.</text>
</comment>
<comment type="caution">
    <text evidence="5">The sequence shown here is derived from an EMBL/GenBank/DDBJ whole genome shotgun (WGS) entry which is preliminary data.</text>
</comment>
<dbReference type="GO" id="GO:0003677">
    <property type="term" value="F:DNA binding"/>
    <property type="evidence" value="ECO:0007669"/>
    <property type="project" value="UniProtKB-UniRule"/>
</dbReference>
<feature type="compositionally biased region" description="Low complexity" evidence="4">
    <location>
        <begin position="191"/>
        <end position="215"/>
    </location>
</feature>
<accession>A0A542EVK5</accession>
<dbReference type="InterPro" id="IPR036894">
    <property type="entry name" value="YbaB-like_sf"/>
</dbReference>
<comment type="subcellular location">
    <subcellularLocation>
        <location evidence="2">Cytoplasm</location>
        <location evidence="2">Nucleoid</location>
    </subcellularLocation>
</comment>
<dbReference type="RefSeq" id="WP_337678208.1">
    <property type="nucleotide sequence ID" value="NZ_BAAAKA010000004.1"/>
</dbReference>
<evidence type="ECO:0000256" key="4">
    <source>
        <dbReference type="SAM" id="MobiDB-lite"/>
    </source>
</evidence>
<evidence type="ECO:0000256" key="2">
    <source>
        <dbReference type="HAMAP-Rule" id="MF_00274"/>
    </source>
</evidence>
<comment type="subunit">
    <text evidence="2">Homodimer.</text>
</comment>
<sequence length="242" mass="22331">MFDGGGAGGFDMSNLLAQAQAMQNQLMEAQADLEEQEIEGSAGGGLVTALVSGTGELLSLDIKKEAVDPDDTETLADLIVAAVRDASENAKQAAAAAMGPLAGGLGGAFGEGGFPGFGGGAPSAPAGFGLPSATRPAVAAGEDEPTTPATGETGTGEGRNPGTGDTSTGNASAGAGDASTGNAGAGGAGAGDASTGNAGAGNPSAGNAGASDPSAGGPGEGRRGVGFVNPGSSAGGVGQNPG</sequence>
<dbReference type="NCBIfam" id="TIGR00103">
    <property type="entry name" value="DNA_YbaB_EbfC"/>
    <property type="match status" value="1"/>
</dbReference>
<dbReference type="Gene3D" id="3.30.1310.10">
    <property type="entry name" value="Nucleoid-associated protein YbaB-like domain"/>
    <property type="match status" value="1"/>
</dbReference>
<gene>
    <name evidence="5" type="ORF">FB475_3556</name>
</gene>
<evidence type="ECO:0000256" key="3">
    <source>
        <dbReference type="SAM" id="Coils"/>
    </source>
</evidence>
<keyword evidence="3" id="KW-0175">Coiled coil</keyword>
<keyword evidence="2" id="KW-0963">Cytoplasm</keyword>
<dbReference type="SUPFAM" id="SSF82607">
    <property type="entry name" value="YbaB-like"/>
    <property type="match status" value="1"/>
</dbReference>
<dbReference type="InterPro" id="IPR004401">
    <property type="entry name" value="YbaB/EbfC"/>
</dbReference>
<dbReference type="PANTHER" id="PTHR33449:SF1">
    <property type="entry name" value="NUCLEOID-ASSOCIATED PROTEIN YBAB"/>
    <property type="match status" value="1"/>
</dbReference>
<keyword evidence="6" id="KW-1185">Reference proteome</keyword>
<protein>
    <recommendedName>
        <fullName evidence="2">Nucleoid-associated protein FB475_3556</fullName>
    </recommendedName>
</protein>
<feature type="coiled-coil region" evidence="3">
    <location>
        <begin position="12"/>
        <end position="39"/>
    </location>
</feature>
<reference evidence="5 6" key="1">
    <citation type="submission" date="2019-06" db="EMBL/GenBank/DDBJ databases">
        <title>Sequencing the genomes of 1000 actinobacteria strains.</title>
        <authorList>
            <person name="Klenk H.-P."/>
        </authorList>
    </citation>
    <scope>NUCLEOTIDE SEQUENCE [LARGE SCALE GENOMIC DNA]</scope>
    <source>
        <strain evidence="5 6">DSM 17305</strain>
    </source>
</reference>
<organism evidence="5 6">
    <name type="scientific">Kribbella jejuensis</name>
    <dbReference type="NCBI Taxonomy" id="236068"/>
    <lineage>
        <taxon>Bacteria</taxon>
        <taxon>Bacillati</taxon>
        <taxon>Actinomycetota</taxon>
        <taxon>Actinomycetes</taxon>
        <taxon>Propionibacteriales</taxon>
        <taxon>Kribbellaceae</taxon>
        <taxon>Kribbella</taxon>
    </lineage>
</organism>
<feature type="region of interest" description="Disordered" evidence="4">
    <location>
        <begin position="125"/>
        <end position="242"/>
    </location>
</feature>
<dbReference type="Proteomes" id="UP000316298">
    <property type="component" value="Unassembled WGS sequence"/>
</dbReference>
<feature type="compositionally biased region" description="Gly residues" evidence="4">
    <location>
        <begin position="233"/>
        <end position="242"/>
    </location>
</feature>
<feature type="compositionally biased region" description="Low complexity" evidence="4">
    <location>
        <begin position="162"/>
        <end position="182"/>
    </location>
</feature>
<dbReference type="Pfam" id="PF02575">
    <property type="entry name" value="YbaB_DNA_bd"/>
    <property type="match status" value="1"/>
</dbReference>
<dbReference type="HAMAP" id="MF_00274">
    <property type="entry name" value="DNA_YbaB_EbfC"/>
    <property type="match status" value="1"/>
</dbReference>
<dbReference type="AlphaFoldDB" id="A0A542EVK5"/>
<evidence type="ECO:0000313" key="5">
    <source>
        <dbReference type="EMBL" id="TQJ19389.1"/>
    </source>
</evidence>
<dbReference type="GO" id="GO:0005829">
    <property type="term" value="C:cytosol"/>
    <property type="evidence" value="ECO:0007669"/>
    <property type="project" value="TreeGrafter"/>
</dbReference>
<proteinExistence type="inferred from homology"/>
<dbReference type="GO" id="GO:0043590">
    <property type="term" value="C:bacterial nucleoid"/>
    <property type="evidence" value="ECO:0007669"/>
    <property type="project" value="UniProtKB-UniRule"/>
</dbReference>